<evidence type="ECO:0000313" key="1">
    <source>
        <dbReference type="EMBL" id="SFP47594.1"/>
    </source>
</evidence>
<gene>
    <name evidence="1" type="ORF">SAMN04515674_103282</name>
</gene>
<organism evidence="1 2">
    <name type="scientific">Pseudarcicella hirudinis</name>
    <dbReference type="NCBI Taxonomy" id="1079859"/>
    <lineage>
        <taxon>Bacteria</taxon>
        <taxon>Pseudomonadati</taxon>
        <taxon>Bacteroidota</taxon>
        <taxon>Cytophagia</taxon>
        <taxon>Cytophagales</taxon>
        <taxon>Flectobacillaceae</taxon>
        <taxon>Pseudarcicella</taxon>
    </lineage>
</organism>
<protein>
    <submittedName>
        <fullName evidence="1">Uncharacterized protein</fullName>
    </submittedName>
</protein>
<dbReference type="STRING" id="1079859.SAMN04515674_103282"/>
<evidence type="ECO:0000313" key="2">
    <source>
        <dbReference type="Proteomes" id="UP000199306"/>
    </source>
</evidence>
<reference evidence="1 2" key="1">
    <citation type="submission" date="2016-10" db="EMBL/GenBank/DDBJ databases">
        <authorList>
            <person name="de Groot N.N."/>
        </authorList>
    </citation>
    <scope>NUCLEOTIDE SEQUENCE [LARGE SCALE GENOMIC DNA]</scope>
    <source>
        <strain evidence="2">E92,LMG 26720,CCM 7988</strain>
    </source>
</reference>
<proteinExistence type="predicted"/>
<dbReference type="OrthoDB" id="6057423at2"/>
<sequence>MENTGYIEIRVLGSKGNIELHPDIYDIRDIIAVLQNVESLLFPEKKGRPLMSYEIKPGSVKHIIKTSTQAILGFNALLFQVNITKSIDFLEAPTAKAFEYFQESALKQNISFEISTSVADSSKLYISKDTSFQRTQDVWVDAELYFYGIIIDLGGKRDVNVHIDTKEYGTLKIEATKEMLSDYQSNPLYKSFGIRAIGKQNIKSGEIDKQNLKLLEIIDYNPSFREDYINKLIKKATKSWSGVNDADAWLNQIRGEI</sequence>
<name>A0A1I5QMU2_9BACT</name>
<keyword evidence="2" id="KW-1185">Reference proteome</keyword>
<dbReference type="RefSeq" id="WP_092014443.1">
    <property type="nucleotide sequence ID" value="NZ_FOXH01000003.1"/>
</dbReference>
<dbReference type="AlphaFoldDB" id="A0A1I5QMU2"/>
<dbReference type="Proteomes" id="UP000199306">
    <property type="component" value="Unassembled WGS sequence"/>
</dbReference>
<accession>A0A1I5QMU2</accession>
<dbReference type="EMBL" id="FOXH01000003">
    <property type="protein sequence ID" value="SFP47594.1"/>
    <property type="molecule type" value="Genomic_DNA"/>
</dbReference>